<dbReference type="GO" id="GO:0042802">
    <property type="term" value="F:identical protein binding"/>
    <property type="evidence" value="ECO:0007669"/>
    <property type="project" value="EnsemblFungi"/>
</dbReference>
<dbReference type="GO" id="GO:0061672">
    <property type="term" value="C:glutathione hydrolase complex"/>
    <property type="evidence" value="ECO:0007669"/>
    <property type="project" value="EnsemblFungi"/>
</dbReference>
<name>A0A167YZ96_9EURO</name>
<organism evidence="9 10">
    <name type="scientific">Ascosphaera apis ARSEF 7405</name>
    <dbReference type="NCBI Taxonomy" id="392613"/>
    <lineage>
        <taxon>Eukaryota</taxon>
        <taxon>Fungi</taxon>
        <taxon>Dikarya</taxon>
        <taxon>Ascomycota</taxon>
        <taxon>Pezizomycotina</taxon>
        <taxon>Eurotiomycetes</taxon>
        <taxon>Eurotiomycetidae</taxon>
        <taxon>Onygenales</taxon>
        <taxon>Ascosphaeraceae</taxon>
        <taxon>Ascosphaera</taxon>
    </lineage>
</organism>
<dbReference type="InterPro" id="IPR036322">
    <property type="entry name" value="WD40_repeat_dom_sf"/>
</dbReference>
<dbReference type="InterPro" id="IPR002933">
    <property type="entry name" value="Peptidase_M20"/>
</dbReference>
<dbReference type="PANTHER" id="PTHR43270">
    <property type="entry name" value="BETA-ALA-HIS DIPEPTIDASE"/>
    <property type="match status" value="1"/>
</dbReference>
<protein>
    <submittedName>
        <fullName evidence="9">Beta-Ala-His dipeptidase</fullName>
    </submittedName>
</protein>
<dbReference type="Gene3D" id="3.40.630.10">
    <property type="entry name" value="Zn peptidases"/>
    <property type="match status" value="1"/>
</dbReference>
<evidence type="ECO:0000256" key="8">
    <source>
        <dbReference type="SAM" id="MobiDB-lite"/>
    </source>
</evidence>
<dbReference type="Gene3D" id="2.130.10.10">
    <property type="entry name" value="YVTN repeat-like/Quinoprotein amine dehydrogenase"/>
    <property type="match status" value="2"/>
</dbReference>
<dbReference type="InterPro" id="IPR001261">
    <property type="entry name" value="ArgE/DapE_CS"/>
</dbReference>
<evidence type="ECO:0000256" key="5">
    <source>
        <dbReference type="ARBA" id="ARBA00022737"/>
    </source>
</evidence>
<dbReference type="InterPro" id="IPR051458">
    <property type="entry name" value="Cyt/Met_Dipeptidase"/>
</dbReference>
<dbReference type="SUPFAM" id="SSF50978">
    <property type="entry name" value="WD40 repeat-like"/>
    <property type="match status" value="1"/>
</dbReference>
<dbReference type="InterPro" id="IPR015943">
    <property type="entry name" value="WD40/YVTN_repeat-like_dom_sf"/>
</dbReference>
<dbReference type="PROSITE" id="PS50294">
    <property type="entry name" value="WD_REPEATS_REGION"/>
    <property type="match status" value="1"/>
</dbReference>
<feature type="repeat" description="WD" evidence="7">
    <location>
        <begin position="105"/>
        <end position="146"/>
    </location>
</feature>
<dbReference type="GO" id="GO:0006508">
    <property type="term" value="P:proteolysis"/>
    <property type="evidence" value="ECO:0007669"/>
    <property type="project" value="UniProtKB-KW"/>
</dbReference>
<dbReference type="GO" id="GO:0046872">
    <property type="term" value="F:metal ion binding"/>
    <property type="evidence" value="ECO:0007669"/>
    <property type="project" value="UniProtKB-KW"/>
</dbReference>
<dbReference type="GO" id="GO:0036374">
    <property type="term" value="F:glutathione hydrolase activity"/>
    <property type="evidence" value="ECO:0007669"/>
    <property type="project" value="EnsemblFungi"/>
</dbReference>
<evidence type="ECO:0000313" key="9">
    <source>
        <dbReference type="EMBL" id="KZZ91949.1"/>
    </source>
</evidence>
<dbReference type="GO" id="GO:0005737">
    <property type="term" value="C:cytoplasm"/>
    <property type="evidence" value="ECO:0007669"/>
    <property type="project" value="EnsemblFungi"/>
</dbReference>
<dbReference type="Gene3D" id="3.30.70.360">
    <property type="match status" value="1"/>
</dbReference>
<dbReference type="PROSITE" id="PS00758">
    <property type="entry name" value="ARGE_DAPE_CPG2_1"/>
    <property type="match status" value="1"/>
</dbReference>
<keyword evidence="4" id="KW-0479">Metal-binding</keyword>
<evidence type="ECO:0000256" key="1">
    <source>
        <dbReference type="ARBA" id="ARBA00006247"/>
    </source>
</evidence>
<dbReference type="Pfam" id="PF01546">
    <property type="entry name" value="Peptidase_M20"/>
    <property type="match status" value="1"/>
</dbReference>
<evidence type="ECO:0000313" key="10">
    <source>
        <dbReference type="Proteomes" id="UP000242877"/>
    </source>
</evidence>
<sequence>MGVSKAPGYDSSHESDVQRDADASYISAPSSSLKTGEASYIRDTDDEASSSIANRTQSNVVVGHRLQASKSVLSLAIDEDYVFAGLQGGEILAWSLDTCKLVLSIQAHEESVLGLFLSEDKRLLFSCGGDSVVNVWTTENFKRVYSIYSQHDVGDIFAVTYSTELKTIYCGGQNTSLQWCDLGCEVNIQRLEGQPVKGAHRFFDSKGPGGLPCLDVTDTDSDYDSESITSQHGGRVLSFKKEHHLLYAHHGYIYCMLLVRGFAEQGSHAGSEILLTGSGDGTVKLWHLETTFVDGIRMTVPVEAACLSNGYESVLSLAVDGPFMYCGLANGSVNIWNLESKQIIRRLNDHPGDVWALDIINGMIISGGASGIVKGFNSRFEEVNSWVAHEGVTLSSASGLSHGRHIYATGGNDNTVAIWDLTNLHSEQQGLRDISNDEMVNALAKFVAYKTISSRLAFAGECNKGAAFLRRHCAYLGAQTRLLVTGPDTNPIVYARFDASETDHPASSAKTVLFYGHYDVVIADIDKSKRWNTDPFTLTSLDGFLYGRGVSDNKGPVLAALYAAAELSDQHSLGCNIVFLIEGEEESGSQGFADTIERHRDLVGDVDWILLANSYWLDDKVPCLTYGLRGVVHANLIVSSPHPDLHSGIDGSALLDEPLKDLTMLLSTFIGRKGTINIPGFYDPVLPLTDIEKQRYDDIAHTLLKHHPDLLSDAGSNCVEAFTESLMHRWREPSLTVHSIDIPSPLHASGTTIARKAQAALSIRIVPNQDPRTVSTQLIAFARSKFAELDSQNDLTVEITGTAEAWLGDPEDEIFCVLERAVTESQVSILTY</sequence>
<dbReference type="SUPFAM" id="SSF53187">
    <property type="entry name" value="Zn-dependent exopeptidases"/>
    <property type="match status" value="1"/>
</dbReference>
<dbReference type="GO" id="GO:0006751">
    <property type="term" value="P:glutathione catabolic process"/>
    <property type="evidence" value="ECO:0007669"/>
    <property type="project" value="EnsemblFungi"/>
</dbReference>
<evidence type="ECO:0000256" key="6">
    <source>
        <dbReference type="ARBA" id="ARBA00022801"/>
    </source>
</evidence>
<keyword evidence="3" id="KW-0645">Protease</keyword>
<reference evidence="9 10" key="1">
    <citation type="journal article" date="2016" name="Genome Biol. Evol.">
        <title>Divergent and convergent evolution of fungal pathogenicity.</title>
        <authorList>
            <person name="Shang Y."/>
            <person name="Xiao G."/>
            <person name="Zheng P."/>
            <person name="Cen K."/>
            <person name="Zhan S."/>
            <person name="Wang C."/>
        </authorList>
    </citation>
    <scope>NUCLEOTIDE SEQUENCE [LARGE SCALE GENOMIC DNA]</scope>
    <source>
        <strain evidence="9 10">ARSEF 7405</strain>
    </source>
</reference>
<dbReference type="Pfam" id="PF00400">
    <property type="entry name" value="WD40"/>
    <property type="match status" value="3"/>
</dbReference>
<gene>
    <name evidence="9" type="ORF">AAP_03168</name>
</gene>
<dbReference type="PRINTS" id="PR00320">
    <property type="entry name" value="GPROTEINBRPT"/>
</dbReference>
<dbReference type="SMART" id="SM00320">
    <property type="entry name" value="WD40"/>
    <property type="match status" value="7"/>
</dbReference>
<feature type="compositionally biased region" description="Basic and acidic residues" evidence="8">
    <location>
        <begin position="11"/>
        <end position="22"/>
    </location>
</feature>
<dbReference type="InterPro" id="IPR001680">
    <property type="entry name" value="WD40_rpt"/>
</dbReference>
<accession>A0A167YZ96</accession>
<comment type="caution">
    <text evidence="9">The sequence shown here is derived from an EMBL/GenBank/DDBJ whole genome shotgun (WGS) entry which is preliminary data.</text>
</comment>
<dbReference type="OrthoDB" id="7832001at2759"/>
<keyword evidence="2 7" id="KW-0853">WD repeat</keyword>
<dbReference type="PIRSF" id="PIRSF037237">
    <property type="entry name" value="Peptidase_WD_repeats_DUG2"/>
    <property type="match status" value="1"/>
</dbReference>
<feature type="repeat" description="WD" evidence="7">
    <location>
        <begin position="407"/>
        <end position="429"/>
    </location>
</feature>
<comment type="similarity">
    <text evidence="1">Belongs to the peptidase M20A family.</text>
</comment>
<evidence type="ECO:0000256" key="7">
    <source>
        <dbReference type="PROSITE-ProRule" id="PRU00221"/>
    </source>
</evidence>
<dbReference type="PANTHER" id="PTHR43270:SF8">
    <property type="entry name" value="DI- AND TRIPEPTIDASE DUG2-RELATED"/>
    <property type="match status" value="1"/>
</dbReference>
<dbReference type="GO" id="GO:0034399">
    <property type="term" value="C:nuclear periphery"/>
    <property type="evidence" value="ECO:0007669"/>
    <property type="project" value="EnsemblFungi"/>
</dbReference>
<dbReference type="InterPro" id="IPR020472">
    <property type="entry name" value="WD40_PAC1"/>
</dbReference>
<evidence type="ECO:0000256" key="4">
    <source>
        <dbReference type="ARBA" id="ARBA00022723"/>
    </source>
</evidence>
<keyword evidence="5" id="KW-0677">Repeat</keyword>
<dbReference type="EMBL" id="AZGZ01000012">
    <property type="protein sequence ID" value="KZZ91949.1"/>
    <property type="molecule type" value="Genomic_DNA"/>
</dbReference>
<dbReference type="InterPro" id="IPR017149">
    <property type="entry name" value="GSH_degradosome_Dug2"/>
</dbReference>
<keyword evidence="6" id="KW-0378">Hydrolase</keyword>
<dbReference type="Proteomes" id="UP000242877">
    <property type="component" value="Unassembled WGS sequence"/>
</dbReference>
<proteinExistence type="inferred from homology"/>
<dbReference type="VEuPathDB" id="FungiDB:AAP_03168"/>
<dbReference type="AlphaFoldDB" id="A0A167YZ96"/>
<keyword evidence="10" id="KW-1185">Reference proteome</keyword>
<dbReference type="PROSITE" id="PS50082">
    <property type="entry name" value="WD_REPEATS_2"/>
    <property type="match status" value="3"/>
</dbReference>
<feature type="region of interest" description="Disordered" evidence="8">
    <location>
        <begin position="1"/>
        <end position="30"/>
    </location>
</feature>
<evidence type="ECO:0000256" key="2">
    <source>
        <dbReference type="ARBA" id="ARBA00022574"/>
    </source>
</evidence>
<feature type="repeat" description="WD" evidence="7">
    <location>
        <begin position="271"/>
        <end position="290"/>
    </location>
</feature>
<evidence type="ECO:0000256" key="3">
    <source>
        <dbReference type="ARBA" id="ARBA00022670"/>
    </source>
</evidence>